<protein>
    <submittedName>
        <fullName evidence="1">Uncharacterized protein</fullName>
    </submittedName>
</protein>
<keyword evidence="2" id="KW-1185">Reference proteome</keyword>
<evidence type="ECO:0000313" key="1">
    <source>
        <dbReference type="EMBL" id="MBG6138481.1"/>
    </source>
</evidence>
<proteinExistence type="predicted"/>
<gene>
    <name evidence="1" type="ORF">IW245_004675</name>
</gene>
<organism evidence="1 2">
    <name type="scientific">Longispora fulva</name>
    <dbReference type="NCBI Taxonomy" id="619741"/>
    <lineage>
        <taxon>Bacteria</taxon>
        <taxon>Bacillati</taxon>
        <taxon>Actinomycetota</taxon>
        <taxon>Actinomycetes</taxon>
        <taxon>Micromonosporales</taxon>
        <taxon>Micromonosporaceae</taxon>
        <taxon>Longispora</taxon>
    </lineage>
</organism>
<dbReference type="Proteomes" id="UP000622552">
    <property type="component" value="Unassembled WGS sequence"/>
</dbReference>
<sequence length="336" mass="37188">MTTVRLPYRYASVTVDGSFDRDAVGACLRDWFITCAENLTGAWWQDVQACQPLPSALGEFHSLTGRDGPAHVEVVPGAAVAYVSIMQPFTKDMSAWTEAVCTAESWEVFLERLGELPSTAAMEFVQYGPDGAQVPRSAPSITATFSDPYRRWLTLTLMIPGDHIVGSPQMQRAVREQLRAFCGRWPVTYAEVSASAGPQATAFEQLYPYRPPTASYPSWAGPSLSELARHDIERSRTWLRGYSWVTAFAPELADRFGGTQQLREQGAFVDVQQLDNGVCWLVATERYEDYGWPEAERVFEALAPGLPAGIPHPPDRADPEPFIVRRDASDLHPGAT</sequence>
<accession>A0A8J7GVW6</accession>
<dbReference type="RefSeq" id="WP_197005233.1">
    <property type="nucleotide sequence ID" value="NZ_BONS01000025.1"/>
</dbReference>
<dbReference type="EMBL" id="JADOUF010000001">
    <property type="protein sequence ID" value="MBG6138481.1"/>
    <property type="molecule type" value="Genomic_DNA"/>
</dbReference>
<name>A0A8J7GVW6_9ACTN</name>
<evidence type="ECO:0000313" key="2">
    <source>
        <dbReference type="Proteomes" id="UP000622552"/>
    </source>
</evidence>
<comment type="caution">
    <text evidence="1">The sequence shown here is derived from an EMBL/GenBank/DDBJ whole genome shotgun (WGS) entry which is preliminary data.</text>
</comment>
<dbReference type="AlphaFoldDB" id="A0A8J7GVW6"/>
<reference evidence="1" key="1">
    <citation type="submission" date="2020-11" db="EMBL/GenBank/DDBJ databases">
        <title>Sequencing the genomes of 1000 actinobacteria strains.</title>
        <authorList>
            <person name="Klenk H.-P."/>
        </authorList>
    </citation>
    <scope>NUCLEOTIDE SEQUENCE</scope>
    <source>
        <strain evidence="1">DSM 45356</strain>
    </source>
</reference>